<evidence type="ECO:0000256" key="14">
    <source>
        <dbReference type="ARBA" id="ARBA00023304"/>
    </source>
</evidence>
<accession>A0AAE4MCB8</accession>
<keyword evidence="9" id="KW-0028">Amino-acid biosynthesis</keyword>
<evidence type="ECO:0000256" key="11">
    <source>
        <dbReference type="ARBA" id="ARBA00022842"/>
    </source>
</evidence>
<comment type="similarity">
    <text evidence="4">Belongs to the isocitrate and isopropylmalate dehydrogenases family. LeuB type 1 subfamily.</text>
</comment>
<dbReference type="GO" id="GO:0003862">
    <property type="term" value="F:3-isopropylmalate dehydrogenase activity"/>
    <property type="evidence" value="ECO:0007669"/>
    <property type="project" value="UniProtKB-EC"/>
</dbReference>
<dbReference type="PROSITE" id="PS00470">
    <property type="entry name" value="IDH_IMDH"/>
    <property type="match status" value="1"/>
</dbReference>
<evidence type="ECO:0000256" key="5">
    <source>
        <dbReference type="ARBA" id="ARBA00011738"/>
    </source>
</evidence>
<evidence type="ECO:0000256" key="9">
    <source>
        <dbReference type="ARBA" id="ARBA00022605"/>
    </source>
</evidence>
<evidence type="ECO:0000256" key="7">
    <source>
        <dbReference type="ARBA" id="ARBA00022430"/>
    </source>
</evidence>
<name>A0AAE4MCB8_9EURY</name>
<dbReference type="EC" id="1.1.1.85" evidence="6"/>
<comment type="caution">
    <text evidence="18">The sequence shown here is derived from an EMBL/GenBank/DDBJ whole genome shotgun (WGS) entry which is preliminary data.</text>
</comment>
<dbReference type="RefSeq" id="WP_338093723.1">
    <property type="nucleotide sequence ID" value="NZ_JAWDKA010000002.1"/>
</dbReference>
<dbReference type="GO" id="GO:0005829">
    <property type="term" value="C:cytosol"/>
    <property type="evidence" value="ECO:0007669"/>
    <property type="project" value="TreeGrafter"/>
</dbReference>
<gene>
    <name evidence="18" type="primary">leuB</name>
    <name evidence="18" type="ORF">McpAg1_05120</name>
</gene>
<comment type="cofactor">
    <cofactor evidence="1">
        <name>Mn(2+)</name>
        <dbReference type="ChEBI" id="CHEBI:29035"/>
    </cofactor>
</comment>
<dbReference type="SUPFAM" id="SSF53659">
    <property type="entry name" value="Isocitrate/Isopropylmalate dehydrogenase-like"/>
    <property type="match status" value="1"/>
</dbReference>
<keyword evidence="13" id="KW-0520">NAD</keyword>
<keyword evidence="8" id="KW-0963">Cytoplasm</keyword>
<evidence type="ECO:0000259" key="17">
    <source>
        <dbReference type="SMART" id="SM01329"/>
    </source>
</evidence>
<sequence>MGSYKIAVLPGDGIGPEVVAEAVKVLSIVGKKFHHSFDLRYADFGGAAIDSSGVPFPPATQDVCMSSDAVLFGAVGGPKWDTLDPAIRPEKGLLALRKAAGAFANLRPAKLFSELADACYLRPDIVANGIDILVVRELIGDVYFGEPSGIEVRDGERVGFSNMIYAEHEIRRVAEVAFETAMKRGKRLCSVDKANVLAVSRLWREVVTEVAKGYPEVELSHMYVDNAAMQLVRNPAAFDVIVTGNLFGDILSDEAAAITGSIGMLPSASVGGANTPGLYEPVHGSAPDIAGQNLANPVATILSLAMLLRYSLNLSAEADAVEAAVAAVLAAGYRTGDIYRDGMKRVGCTEMGQLIADRV</sequence>
<comment type="subcellular location">
    <subcellularLocation>
        <location evidence="3">Cytoplasm</location>
    </subcellularLocation>
</comment>
<evidence type="ECO:0000313" key="19">
    <source>
        <dbReference type="Proteomes" id="UP001273136"/>
    </source>
</evidence>
<dbReference type="GO" id="GO:0051287">
    <property type="term" value="F:NAD binding"/>
    <property type="evidence" value="ECO:0007669"/>
    <property type="project" value="InterPro"/>
</dbReference>
<dbReference type="AlphaFoldDB" id="A0AAE4MCB8"/>
<reference evidence="18" key="1">
    <citation type="submission" date="2023-06" db="EMBL/GenBank/DDBJ databases">
        <title>Genome sequence of Methancorpusculaceae sp. Ag1.</title>
        <authorList>
            <person name="Protasov E."/>
            <person name="Platt K."/>
            <person name="Poehlein A."/>
            <person name="Daniel R."/>
            <person name="Brune A."/>
        </authorList>
    </citation>
    <scope>NUCLEOTIDE SEQUENCE</scope>
    <source>
        <strain evidence="18">Ag1</strain>
    </source>
</reference>
<dbReference type="PANTHER" id="PTHR42979">
    <property type="entry name" value="3-ISOPROPYLMALATE DEHYDROGENASE"/>
    <property type="match status" value="1"/>
</dbReference>
<dbReference type="InterPro" id="IPR024084">
    <property type="entry name" value="IsoPropMal-DH-like_dom"/>
</dbReference>
<dbReference type="GO" id="GO:0009098">
    <property type="term" value="P:L-leucine biosynthetic process"/>
    <property type="evidence" value="ECO:0007669"/>
    <property type="project" value="UniProtKB-KW"/>
</dbReference>
<keyword evidence="7" id="KW-0432">Leucine biosynthesis</keyword>
<dbReference type="Pfam" id="PF00180">
    <property type="entry name" value="Iso_dh"/>
    <property type="match status" value="1"/>
</dbReference>
<keyword evidence="11" id="KW-0460">Magnesium</keyword>
<organism evidence="18 19">
    <name type="scientific">Methanorbis furvi</name>
    <dbReference type="NCBI Taxonomy" id="3028299"/>
    <lineage>
        <taxon>Archaea</taxon>
        <taxon>Methanobacteriati</taxon>
        <taxon>Methanobacteriota</taxon>
        <taxon>Stenosarchaea group</taxon>
        <taxon>Methanomicrobia</taxon>
        <taxon>Methanomicrobiales</taxon>
        <taxon>Methanocorpusculaceae</taxon>
        <taxon>Methanorbis</taxon>
    </lineage>
</organism>
<keyword evidence="12 18" id="KW-0560">Oxidoreductase</keyword>
<dbReference type="HAMAP" id="MF_01033">
    <property type="entry name" value="LeuB_type1"/>
    <property type="match status" value="1"/>
</dbReference>
<dbReference type="PANTHER" id="PTHR42979:SF1">
    <property type="entry name" value="3-ISOPROPYLMALATE DEHYDROGENASE"/>
    <property type="match status" value="1"/>
</dbReference>
<comment type="pathway">
    <text evidence="15">Amino-acid biosynthesis.</text>
</comment>
<dbReference type="Proteomes" id="UP001273136">
    <property type="component" value="Unassembled WGS sequence"/>
</dbReference>
<keyword evidence="19" id="KW-1185">Reference proteome</keyword>
<evidence type="ECO:0000256" key="1">
    <source>
        <dbReference type="ARBA" id="ARBA00001936"/>
    </source>
</evidence>
<dbReference type="Gene3D" id="3.40.718.10">
    <property type="entry name" value="Isopropylmalate Dehydrogenase"/>
    <property type="match status" value="1"/>
</dbReference>
<dbReference type="NCBIfam" id="TIGR00169">
    <property type="entry name" value="leuB"/>
    <property type="match status" value="1"/>
</dbReference>
<dbReference type="SMART" id="SM01329">
    <property type="entry name" value="Iso_dh"/>
    <property type="match status" value="1"/>
</dbReference>
<evidence type="ECO:0000256" key="6">
    <source>
        <dbReference type="ARBA" id="ARBA00013101"/>
    </source>
</evidence>
<comment type="cofactor">
    <cofactor evidence="2">
        <name>Mg(2+)</name>
        <dbReference type="ChEBI" id="CHEBI:18420"/>
    </cofactor>
</comment>
<evidence type="ECO:0000256" key="16">
    <source>
        <dbReference type="ARBA" id="ARBA00033138"/>
    </source>
</evidence>
<dbReference type="InterPro" id="IPR019818">
    <property type="entry name" value="IsoCit/isopropylmalate_DH_CS"/>
</dbReference>
<dbReference type="GO" id="GO:0000287">
    <property type="term" value="F:magnesium ion binding"/>
    <property type="evidence" value="ECO:0007669"/>
    <property type="project" value="InterPro"/>
</dbReference>
<keyword evidence="10" id="KW-0479">Metal-binding</keyword>
<evidence type="ECO:0000256" key="12">
    <source>
        <dbReference type="ARBA" id="ARBA00023002"/>
    </source>
</evidence>
<dbReference type="InterPro" id="IPR004429">
    <property type="entry name" value="Isopropylmalate_DH"/>
</dbReference>
<evidence type="ECO:0000256" key="15">
    <source>
        <dbReference type="ARBA" id="ARBA00029440"/>
    </source>
</evidence>
<comment type="subunit">
    <text evidence="5">Homodimer.</text>
</comment>
<evidence type="ECO:0000256" key="2">
    <source>
        <dbReference type="ARBA" id="ARBA00001946"/>
    </source>
</evidence>
<evidence type="ECO:0000256" key="4">
    <source>
        <dbReference type="ARBA" id="ARBA00008319"/>
    </source>
</evidence>
<evidence type="ECO:0000256" key="3">
    <source>
        <dbReference type="ARBA" id="ARBA00004496"/>
    </source>
</evidence>
<evidence type="ECO:0000256" key="8">
    <source>
        <dbReference type="ARBA" id="ARBA00022490"/>
    </source>
</evidence>
<feature type="domain" description="Isopropylmalate dehydrogenase-like" evidence="17">
    <location>
        <begin position="5"/>
        <end position="355"/>
    </location>
</feature>
<evidence type="ECO:0000256" key="10">
    <source>
        <dbReference type="ARBA" id="ARBA00022723"/>
    </source>
</evidence>
<dbReference type="FunFam" id="3.40.718.10:FF:000028">
    <property type="entry name" value="3-isopropylmalate dehydrogenase"/>
    <property type="match status" value="1"/>
</dbReference>
<evidence type="ECO:0000256" key="13">
    <source>
        <dbReference type="ARBA" id="ARBA00023027"/>
    </source>
</evidence>
<protein>
    <recommendedName>
        <fullName evidence="6">3-isopropylmalate dehydrogenase</fullName>
        <ecNumber evidence="6">1.1.1.85</ecNumber>
    </recommendedName>
    <alternativeName>
        <fullName evidence="16">3-IPM-DH</fullName>
    </alternativeName>
</protein>
<keyword evidence="14" id="KW-0100">Branched-chain amino acid biosynthesis</keyword>
<proteinExistence type="inferred from homology"/>
<evidence type="ECO:0000313" key="18">
    <source>
        <dbReference type="EMBL" id="MDV0441327.1"/>
    </source>
</evidence>
<dbReference type="EMBL" id="JAWDKA010000002">
    <property type="protein sequence ID" value="MDV0441327.1"/>
    <property type="molecule type" value="Genomic_DNA"/>
</dbReference>